<evidence type="ECO:0000256" key="1">
    <source>
        <dbReference type="SAM" id="MobiDB-lite"/>
    </source>
</evidence>
<dbReference type="GO" id="GO:0005886">
    <property type="term" value="C:plasma membrane"/>
    <property type="evidence" value="ECO:0007669"/>
    <property type="project" value="InterPro"/>
</dbReference>
<proteinExistence type="predicted"/>
<evidence type="ECO:0000256" key="2">
    <source>
        <dbReference type="SAM" id="Phobius"/>
    </source>
</evidence>
<gene>
    <name evidence="3" type="ORF">SAMN06297251_13215</name>
</gene>
<keyword evidence="4" id="KW-1185">Reference proteome</keyword>
<dbReference type="NCBIfam" id="TIGR04409">
    <property type="entry name" value="LptC_YrbK"/>
    <property type="match status" value="1"/>
</dbReference>
<accession>A0A1W2ERZ5</accession>
<organism evidence="3 4">
    <name type="scientific">Fulvimarina manganoxydans</name>
    <dbReference type="NCBI Taxonomy" id="937218"/>
    <lineage>
        <taxon>Bacteria</taxon>
        <taxon>Pseudomonadati</taxon>
        <taxon>Pseudomonadota</taxon>
        <taxon>Alphaproteobacteria</taxon>
        <taxon>Hyphomicrobiales</taxon>
        <taxon>Aurantimonadaceae</taxon>
        <taxon>Fulvimarina</taxon>
    </lineage>
</organism>
<feature type="transmembrane region" description="Helical" evidence="2">
    <location>
        <begin position="52"/>
        <end position="72"/>
    </location>
</feature>
<keyword evidence="2" id="KW-1133">Transmembrane helix</keyword>
<reference evidence="3 4" key="1">
    <citation type="submission" date="2017-04" db="EMBL/GenBank/DDBJ databases">
        <authorList>
            <person name="Afonso C.L."/>
            <person name="Miller P.J."/>
            <person name="Scott M.A."/>
            <person name="Spackman E."/>
            <person name="Goraichik I."/>
            <person name="Dimitrov K.M."/>
            <person name="Suarez D.L."/>
            <person name="Swayne D.E."/>
        </authorList>
    </citation>
    <scope>NUCLEOTIDE SEQUENCE [LARGE SCALE GENOMIC DNA]</scope>
    <source>
        <strain evidence="3 4">CGMCC 1.10972</strain>
    </source>
</reference>
<feature type="compositionally biased region" description="Basic and acidic residues" evidence="1">
    <location>
        <begin position="1"/>
        <end position="13"/>
    </location>
</feature>
<dbReference type="EMBL" id="FWXR01000032">
    <property type="protein sequence ID" value="SMD12451.1"/>
    <property type="molecule type" value="Genomic_DNA"/>
</dbReference>
<dbReference type="Gene3D" id="2.60.450.10">
    <property type="entry name" value="Lipopolysaccharide (LPS) transport protein A like domain"/>
    <property type="match status" value="1"/>
</dbReference>
<dbReference type="AlphaFoldDB" id="A0A1W2ERZ5"/>
<keyword evidence="2" id="KW-0472">Membrane</keyword>
<evidence type="ECO:0000313" key="4">
    <source>
        <dbReference type="Proteomes" id="UP000192656"/>
    </source>
</evidence>
<dbReference type="STRING" id="937218.SAMN06297251_13215"/>
<dbReference type="InterPro" id="IPR010664">
    <property type="entry name" value="LipoPS_assembly_LptC-rel"/>
</dbReference>
<dbReference type="InterPro" id="IPR026265">
    <property type="entry name" value="LptC"/>
</dbReference>
<sequence length="259" mass="27293">MTRGETEGTRGETRSNAPNGVEPVDGAFARPRSDGAFALAEKRSRTVRRLKVILPTIGVLIILGGIGATWVARAIPENVAIEGLTIDNGRVVMEDPRMSGVDANDRPYELVAERAMQALNGGAIDLEAIDAKVSVSDTTTAHITAASGHYEPNAQTLGLDGGLSIKTNDGLKVDMRQAQIDLAEGVLVSQQPVTIQNGEQSIRANALTVSDNGKRIRFSGGVTMSLKPNSSPDSSAPSAKREAALELRPASANTILSRE</sequence>
<name>A0A1W2ERZ5_9HYPH</name>
<keyword evidence="2" id="KW-0812">Transmembrane</keyword>
<dbReference type="Pfam" id="PF06835">
    <property type="entry name" value="LptC"/>
    <property type="match status" value="1"/>
</dbReference>
<feature type="region of interest" description="Disordered" evidence="1">
    <location>
        <begin position="1"/>
        <end position="28"/>
    </location>
</feature>
<dbReference type="Proteomes" id="UP000192656">
    <property type="component" value="Unassembled WGS sequence"/>
</dbReference>
<evidence type="ECO:0000313" key="3">
    <source>
        <dbReference type="EMBL" id="SMD12451.1"/>
    </source>
</evidence>
<feature type="region of interest" description="Disordered" evidence="1">
    <location>
        <begin position="220"/>
        <end position="259"/>
    </location>
</feature>
<protein>
    <submittedName>
        <fullName evidence="3">Lipopolysaccharide export system protein LptC</fullName>
    </submittedName>
</protein>
<dbReference type="GO" id="GO:0015221">
    <property type="term" value="F:lipopolysaccharide transmembrane transporter activity"/>
    <property type="evidence" value="ECO:0007669"/>
    <property type="project" value="InterPro"/>
</dbReference>